<evidence type="ECO:0000256" key="1">
    <source>
        <dbReference type="ARBA" id="ARBA00022723"/>
    </source>
</evidence>
<dbReference type="PANTHER" id="PTHR24408">
    <property type="entry name" value="ZINC FINGER PROTEIN"/>
    <property type="match status" value="1"/>
</dbReference>
<dbReference type="GO" id="GO:0005634">
    <property type="term" value="C:nucleus"/>
    <property type="evidence" value="ECO:0007669"/>
    <property type="project" value="TreeGrafter"/>
</dbReference>
<organism evidence="8 9">
    <name type="scientific">Strigamia maritima</name>
    <name type="common">European centipede</name>
    <name type="synonym">Geophilus maritimus</name>
    <dbReference type="NCBI Taxonomy" id="126957"/>
    <lineage>
        <taxon>Eukaryota</taxon>
        <taxon>Metazoa</taxon>
        <taxon>Ecdysozoa</taxon>
        <taxon>Arthropoda</taxon>
        <taxon>Myriapoda</taxon>
        <taxon>Chilopoda</taxon>
        <taxon>Pleurostigmophora</taxon>
        <taxon>Geophilomorpha</taxon>
        <taxon>Linotaeniidae</taxon>
        <taxon>Strigamia</taxon>
    </lineage>
</organism>
<evidence type="ECO:0000256" key="3">
    <source>
        <dbReference type="ARBA" id="ARBA00022771"/>
    </source>
</evidence>
<dbReference type="AlphaFoldDB" id="T1IXU6"/>
<dbReference type="PANTHER" id="PTHR24408:SF58">
    <property type="entry name" value="TRANSCRIPTION FACTOR (TFIIIA), PUTATIVE (AFU_ORTHOLOGUE AFUA_1G05150)-RELATED"/>
    <property type="match status" value="1"/>
</dbReference>
<feature type="domain" description="C2H2-type" evidence="7">
    <location>
        <begin position="260"/>
        <end position="287"/>
    </location>
</feature>
<protein>
    <recommendedName>
        <fullName evidence="7">C2H2-type domain-containing protein</fullName>
    </recommendedName>
</protein>
<reference evidence="9" key="1">
    <citation type="submission" date="2011-05" db="EMBL/GenBank/DDBJ databases">
        <authorList>
            <person name="Richards S.R."/>
            <person name="Qu J."/>
            <person name="Jiang H."/>
            <person name="Jhangiani S.N."/>
            <person name="Agravi P."/>
            <person name="Goodspeed R."/>
            <person name="Gross S."/>
            <person name="Mandapat C."/>
            <person name="Jackson L."/>
            <person name="Mathew T."/>
            <person name="Pu L."/>
            <person name="Thornton R."/>
            <person name="Saada N."/>
            <person name="Wilczek-Boney K.B."/>
            <person name="Lee S."/>
            <person name="Kovar C."/>
            <person name="Wu Y."/>
            <person name="Scherer S.E."/>
            <person name="Worley K.C."/>
            <person name="Muzny D.M."/>
            <person name="Gibbs R."/>
        </authorList>
    </citation>
    <scope>NUCLEOTIDE SEQUENCE</scope>
    <source>
        <strain evidence="9">Brora</strain>
    </source>
</reference>
<dbReference type="GO" id="GO:0000981">
    <property type="term" value="F:DNA-binding transcription factor activity, RNA polymerase II-specific"/>
    <property type="evidence" value="ECO:0007669"/>
    <property type="project" value="TreeGrafter"/>
</dbReference>
<dbReference type="SMART" id="SM00355">
    <property type="entry name" value="ZnF_C2H2"/>
    <property type="match status" value="8"/>
</dbReference>
<feature type="compositionally biased region" description="Acidic residues" evidence="6">
    <location>
        <begin position="24"/>
        <end position="35"/>
    </location>
</feature>
<evidence type="ECO:0000256" key="2">
    <source>
        <dbReference type="ARBA" id="ARBA00022737"/>
    </source>
</evidence>
<evidence type="ECO:0000259" key="7">
    <source>
        <dbReference type="PROSITE" id="PS50157"/>
    </source>
</evidence>
<dbReference type="STRING" id="126957.T1IXU6"/>
<dbReference type="SUPFAM" id="SSF57667">
    <property type="entry name" value="beta-beta-alpha zinc fingers"/>
    <property type="match status" value="3"/>
</dbReference>
<dbReference type="eggNOG" id="KOG1721">
    <property type="taxonomic scope" value="Eukaryota"/>
</dbReference>
<keyword evidence="2" id="KW-0677">Repeat</keyword>
<dbReference type="PhylomeDB" id="T1IXU6"/>
<evidence type="ECO:0000313" key="9">
    <source>
        <dbReference type="Proteomes" id="UP000014500"/>
    </source>
</evidence>
<evidence type="ECO:0000313" key="8">
    <source>
        <dbReference type="EnsemblMetazoa" id="SMAR006041-PA"/>
    </source>
</evidence>
<proteinExistence type="predicted"/>
<dbReference type="EMBL" id="JH431663">
    <property type="status" value="NOT_ANNOTATED_CDS"/>
    <property type="molecule type" value="Genomic_DNA"/>
</dbReference>
<feature type="domain" description="C2H2-type" evidence="7">
    <location>
        <begin position="184"/>
        <end position="207"/>
    </location>
</feature>
<dbReference type="Proteomes" id="UP000014500">
    <property type="component" value="Unassembled WGS sequence"/>
</dbReference>
<dbReference type="Gene3D" id="3.30.160.60">
    <property type="entry name" value="Classic Zinc Finger"/>
    <property type="match status" value="4"/>
</dbReference>
<dbReference type="Pfam" id="PF00096">
    <property type="entry name" value="zf-C2H2"/>
    <property type="match status" value="1"/>
</dbReference>
<dbReference type="GO" id="GO:0008270">
    <property type="term" value="F:zinc ion binding"/>
    <property type="evidence" value="ECO:0007669"/>
    <property type="project" value="UniProtKB-KW"/>
</dbReference>
<dbReference type="PROSITE" id="PS00028">
    <property type="entry name" value="ZINC_FINGER_C2H2_1"/>
    <property type="match status" value="7"/>
</dbReference>
<feature type="region of interest" description="Disordered" evidence="6">
    <location>
        <begin position="1"/>
        <end position="38"/>
    </location>
</feature>
<keyword evidence="3 5" id="KW-0863">Zinc-finger</keyword>
<keyword evidence="1" id="KW-0479">Metal-binding</keyword>
<evidence type="ECO:0000256" key="5">
    <source>
        <dbReference type="PROSITE-ProRule" id="PRU00042"/>
    </source>
</evidence>
<dbReference type="EnsemblMetazoa" id="SMAR006041-RA">
    <property type="protein sequence ID" value="SMAR006041-PA"/>
    <property type="gene ID" value="SMAR006041"/>
</dbReference>
<keyword evidence="9" id="KW-1185">Reference proteome</keyword>
<reference evidence="8" key="2">
    <citation type="submission" date="2015-02" db="UniProtKB">
        <authorList>
            <consortium name="EnsemblMetazoa"/>
        </authorList>
    </citation>
    <scope>IDENTIFICATION</scope>
</reference>
<dbReference type="InterPro" id="IPR036236">
    <property type="entry name" value="Znf_C2H2_sf"/>
</dbReference>
<evidence type="ECO:0000256" key="4">
    <source>
        <dbReference type="ARBA" id="ARBA00022833"/>
    </source>
</evidence>
<dbReference type="InterPro" id="IPR013087">
    <property type="entry name" value="Znf_C2H2_type"/>
</dbReference>
<dbReference type="GO" id="GO:0043565">
    <property type="term" value="F:sequence-specific DNA binding"/>
    <property type="evidence" value="ECO:0007669"/>
    <property type="project" value="TreeGrafter"/>
</dbReference>
<dbReference type="HOGENOM" id="CLU_700806_0_0_1"/>
<name>T1IXU6_STRMM</name>
<feature type="domain" description="C2H2-type" evidence="7">
    <location>
        <begin position="321"/>
        <end position="349"/>
    </location>
</feature>
<keyword evidence="4" id="KW-0862">Zinc</keyword>
<accession>T1IXU6</accession>
<sequence>MTSDKNHVNMYDDLTVRYASPTPPEDEERNEDPVDESANSSSRICQACRKKLDSPSNLTPRIWFPKYFCGYCHRKLQHKHSLWIHLFHHTAAMQRPPYTCPLCQKVFDTLSGYKLHLGSLHNVKPSNDCPFCPKKFMDRKLFDAHLLSHQGDDVSSGVKGQNMQHLLEFHRSMVCNDCFLRLQHMCSACREMFNRKEELRQHQMDVHFHCPVCNSCFVKKTNVLQHVKKCHEDLVSTSCDVCRGQRKPKRQKTDVRERKFECGECSLKMTSLDEVTVHVRTHAKDPPPKEPEEIMRPQCNICLRLFLTDDALVRHIRLCHHHCVFCTMAFHEKSHLILHVMANHGEENPVVCQECKKLYVTVYQTDPNEPLRQAEGIQFIFRPVMTDECSFVLE</sequence>
<feature type="domain" description="C2H2-type" evidence="7">
    <location>
        <begin position="208"/>
        <end position="231"/>
    </location>
</feature>
<feature type="domain" description="C2H2-type" evidence="7">
    <location>
        <begin position="98"/>
        <end position="126"/>
    </location>
</feature>
<dbReference type="PROSITE" id="PS50157">
    <property type="entry name" value="ZINC_FINGER_C2H2_2"/>
    <property type="match status" value="5"/>
</dbReference>
<evidence type="ECO:0000256" key="6">
    <source>
        <dbReference type="SAM" id="MobiDB-lite"/>
    </source>
</evidence>